<dbReference type="Proteomes" id="UP000620559">
    <property type="component" value="Unassembled WGS sequence"/>
</dbReference>
<dbReference type="GO" id="GO:0019634">
    <property type="term" value="P:organic phosphonate metabolic process"/>
    <property type="evidence" value="ECO:0007669"/>
    <property type="project" value="InterPro"/>
</dbReference>
<dbReference type="InterPro" id="IPR009609">
    <property type="entry name" value="Phosphonate_metab_PhnG"/>
</dbReference>
<evidence type="ECO:0000313" key="2">
    <source>
        <dbReference type="Proteomes" id="UP000620559"/>
    </source>
</evidence>
<keyword evidence="1" id="KW-0456">Lyase</keyword>
<dbReference type="EMBL" id="JADEWL010000051">
    <property type="protein sequence ID" value="MBE9214121.1"/>
    <property type="molecule type" value="Genomic_DNA"/>
</dbReference>
<evidence type="ECO:0000313" key="1">
    <source>
        <dbReference type="EMBL" id="MBE9214121.1"/>
    </source>
</evidence>
<protein>
    <submittedName>
        <fullName evidence="1">Phosphonate C-P lyase system protein PhnG</fullName>
    </submittedName>
</protein>
<dbReference type="NCBIfam" id="TIGR03293">
    <property type="entry name" value="PhnG_redo"/>
    <property type="match status" value="1"/>
</dbReference>
<dbReference type="GO" id="GO:0015716">
    <property type="term" value="P:organic phosphonate transport"/>
    <property type="evidence" value="ECO:0007669"/>
    <property type="project" value="InterPro"/>
</dbReference>
<dbReference type="RefSeq" id="WP_193921598.1">
    <property type="nucleotide sequence ID" value="NZ_JADEWL010000051.1"/>
</dbReference>
<keyword evidence="2" id="KW-1185">Reference proteome</keyword>
<dbReference type="GO" id="GO:0016829">
    <property type="term" value="F:lyase activity"/>
    <property type="evidence" value="ECO:0007669"/>
    <property type="project" value="UniProtKB-KW"/>
</dbReference>
<accession>A0A8J7FI33</accession>
<dbReference type="AlphaFoldDB" id="A0A8J7FI33"/>
<dbReference type="Pfam" id="PF06754">
    <property type="entry name" value="PhnG"/>
    <property type="match status" value="1"/>
</dbReference>
<proteinExistence type="predicted"/>
<gene>
    <name evidence="1" type="primary">phnG</name>
    <name evidence="1" type="ORF">IQ247_15850</name>
</gene>
<name>A0A8J7FI33_9CYAN</name>
<sequence length="152" mass="16872">MVSQTQRQACMATLAKAELKQLEELVDQLGLLPEYNFLRSPEIGSAMVRSPIEGSGSDFNLGEITITRCVIQIEADQGCIAGFGYVKGRSRRHAELAAVCDGLLQCPSWYKRIETEVIQPLNAAIQRTHELEQRQTSATKVDFFTLVRGEGQ</sequence>
<comment type="caution">
    <text evidence="1">The sequence shown here is derived from an EMBL/GenBank/DDBJ whole genome shotgun (WGS) entry which is preliminary data.</text>
</comment>
<reference evidence="1" key="1">
    <citation type="submission" date="2020-10" db="EMBL/GenBank/DDBJ databases">
        <authorList>
            <person name="Castelo-Branco R."/>
            <person name="Eusebio N."/>
            <person name="Adriana R."/>
            <person name="Vieira A."/>
            <person name="Brugerolle De Fraissinette N."/>
            <person name="Rezende De Castro R."/>
            <person name="Schneider M.P."/>
            <person name="Vasconcelos V."/>
            <person name="Leao P.N."/>
        </authorList>
    </citation>
    <scope>NUCLEOTIDE SEQUENCE</scope>
    <source>
        <strain evidence="1">LEGE 06105</strain>
    </source>
</reference>
<organism evidence="1 2">
    <name type="scientific">Plectonema cf. radiosum LEGE 06105</name>
    <dbReference type="NCBI Taxonomy" id="945769"/>
    <lineage>
        <taxon>Bacteria</taxon>
        <taxon>Bacillati</taxon>
        <taxon>Cyanobacteriota</taxon>
        <taxon>Cyanophyceae</taxon>
        <taxon>Oscillatoriophycideae</taxon>
        <taxon>Oscillatoriales</taxon>
        <taxon>Microcoleaceae</taxon>
        <taxon>Plectonema</taxon>
    </lineage>
</organism>